<evidence type="ECO:0000313" key="2">
    <source>
        <dbReference type="Proteomes" id="UP000827721"/>
    </source>
</evidence>
<accession>A0ABQ8I781</accession>
<dbReference type="EMBL" id="JAFEMO010000004">
    <property type="protein sequence ID" value="KAH7572493.1"/>
    <property type="molecule type" value="Genomic_DNA"/>
</dbReference>
<evidence type="ECO:0000313" key="1">
    <source>
        <dbReference type="EMBL" id="KAH7572493.1"/>
    </source>
</evidence>
<organism evidence="1 2">
    <name type="scientific">Xanthoceras sorbifolium</name>
    <dbReference type="NCBI Taxonomy" id="99658"/>
    <lineage>
        <taxon>Eukaryota</taxon>
        <taxon>Viridiplantae</taxon>
        <taxon>Streptophyta</taxon>
        <taxon>Embryophyta</taxon>
        <taxon>Tracheophyta</taxon>
        <taxon>Spermatophyta</taxon>
        <taxon>Magnoliopsida</taxon>
        <taxon>eudicotyledons</taxon>
        <taxon>Gunneridae</taxon>
        <taxon>Pentapetalae</taxon>
        <taxon>rosids</taxon>
        <taxon>malvids</taxon>
        <taxon>Sapindales</taxon>
        <taxon>Sapindaceae</taxon>
        <taxon>Xanthoceroideae</taxon>
        <taxon>Xanthoceras</taxon>
    </lineage>
</organism>
<keyword evidence="2" id="KW-1185">Reference proteome</keyword>
<dbReference type="Proteomes" id="UP000827721">
    <property type="component" value="Unassembled WGS sequence"/>
</dbReference>
<name>A0ABQ8I781_9ROSI</name>
<reference evidence="1 2" key="1">
    <citation type="submission" date="2021-02" db="EMBL/GenBank/DDBJ databases">
        <title>Plant Genome Project.</title>
        <authorList>
            <person name="Zhang R.-G."/>
        </authorList>
    </citation>
    <scope>NUCLEOTIDE SEQUENCE [LARGE SCALE GENOMIC DNA]</scope>
    <source>
        <tissue evidence="1">Leaves</tissue>
    </source>
</reference>
<protein>
    <submittedName>
        <fullName evidence="1">Uncharacterized protein</fullName>
    </submittedName>
</protein>
<gene>
    <name evidence="1" type="ORF">JRO89_XS04G0264200</name>
</gene>
<proteinExistence type="predicted"/>
<comment type="caution">
    <text evidence="1">The sequence shown here is derived from an EMBL/GenBank/DDBJ whole genome shotgun (WGS) entry which is preliminary data.</text>
</comment>
<sequence>MDATAPEPLLVPLLCTRIRLAVPELLFTKLRHSSALRGARTGVLVRNIGDSVEQDFSQCGNIHQTPSKSVNVDERKQSIVRDGADKVDEIVYHTDYHGVTTHPNPTPKHPTP</sequence>